<organism evidence="1">
    <name type="scientific">Strombidium inclinatum</name>
    <dbReference type="NCBI Taxonomy" id="197538"/>
    <lineage>
        <taxon>Eukaryota</taxon>
        <taxon>Sar</taxon>
        <taxon>Alveolata</taxon>
        <taxon>Ciliophora</taxon>
        <taxon>Intramacronucleata</taxon>
        <taxon>Spirotrichea</taxon>
        <taxon>Oligotrichia</taxon>
        <taxon>Strombidiidae</taxon>
        <taxon>Strombidium</taxon>
    </lineage>
</organism>
<gene>
    <name evidence="1" type="ORF">SINC0208_LOCUS5908</name>
</gene>
<dbReference type="AlphaFoldDB" id="A0A7S3MWJ1"/>
<sequence length="153" mass="18127">MMRAFRTHLKQQFNDLYLHKQYHWVNSTKKKVVREFFLEGYGVPEEIYDENEAFFLKLIYNTLQNDKISAKFTVDTTSTLSQLLDEVMKAKPNNKNLKRFFAHRAVQLLWGGKQGKQTPFREGGLSDLLRKMSVSTRQWFCSKLEKVDWQILG</sequence>
<name>A0A7S3MWJ1_9SPIT</name>
<evidence type="ECO:0000313" key="1">
    <source>
        <dbReference type="EMBL" id="CAE0325283.1"/>
    </source>
</evidence>
<proteinExistence type="predicted"/>
<dbReference type="EMBL" id="HBIH01014426">
    <property type="protein sequence ID" value="CAE0325283.1"/>
    <property type="molecule type" value="Transcribed_RNA"/>
</dbReference>
<reference evidence="1" key="1">
    <citation type="submission" date="2021-01" db="EMBL/GenBank/DDBJ databases">
        <authorList>
            <person name="Corre E."/>
            <person name="Pelletier E."/>
            <person name="Niang G."/>
            <person name="Scheremetjew M."/>
            <person name="Finn R."/>
            <person name="Kale V."/>
            <person name="Holt S."/>
            <person name="Cochrane G."/>
            <person name="Meng A."/>
            <person name="Brown T."/>
            <person name="Cohen L."/>
        </authorList>
    </citation>
    <scope>NUCLEOTIDE SEQUENCE</scope>
    <source>
        <strain evidence="1">S3</strain>
    </source>
</reference>
<protein>
    <submittedName>
        <fullName evidence="1">Uncharacterized protein</fullName>
    </submittedName>
</protein>
<accession>A0A7S3MWJ1</accession>